<keyword evidence="2" id="KW-1185">Reference proteome</keyword>
<dbReference type="EMBL" id="KB743214">
    <property type="protein sequence ID" value="EOB00269.1"/>
    <property type="molecule type" value="Genomic_DNA"/>
</dbReference>
<name>R0L3V5_ANAPL</name>
<evidence type="ECO:0000313" key="2">
    <source>
        <dbReference type="Proteomes" id="UP000296049"/>
    </source>
</evidence>
<proteinExistence type="predicted"/>
<evidence type="ECO:0000313" key="1">
    <source>
        <dbReference type="EMBL" id="EOB00269.1"/>
    </source>
</evidence>
<dbReference type="Proteomes" id="UP000296049">
    <property type="component" value="Unassembled WGS sequence"/>
</dbReference>
<organism evidence="1 2">
    <name type="scientific">Anas platyrhynchos</name>
    <name type="common">Mallard</name>
    <name type="synonym">Anas boschas</name>
    <dbReference type="NCBI Taxonomy" id="8839"/>
    <lineage>
        <taxon>Eukaryota</taxon>
        <taxon>Metazoa</taxon>
        <taxon>Chordata</taxon>
        <taxon>Craniata</taxon>
        <taxon>Vertebrata</taxon>
        <taxon>Euteleostomi</taxon>
        <taxon>Archelosauria</taxon>
        <taxon>Archosauria</taxon>
        <taxon>Dinosauria</taxon>
        <taxon>Saurischia</taxon>
        <taxon>Theropoda</taxon>
        <taxon>Coelurosauria</taxon>
        <taxon>Aves</taxon>
        <taxon>Neognathae</taxon>
        <taxon>Galloanserae</taxon>
        <taxon>Anseriformes</taxon>
        <taxon>Anatidae</taxon>
        <taxon>Anatinae</taxon>
        <taxon>Anas</taxon>
    </lineage>
</organism>
<accession>R0L3V5</accession>
<reference evidence="2" key="1">
    <citation type="journal article" date="2013" name="Nat. Genet.">
        <title>The duck genome and transcriptome provide insight into an avian influenza virus reservoir species.</title>
        <authorList>
            <person name="Huang Y."/>
            <person name="Li Y."/>
            <person name="Burt D.W."/>
            <person name="Chen H."/>
            <person name="Zhang Y."/>
            <person name="Qian W."/>
            <person name="Kim H."/>
            <person name="Gan S."/>
            <person name="Zhao Y."/>
            <person name="Li J."/>
            <person name="Yi K."/>
            <person name="Feng H."/>
            <person name="Zhu P."/>
            <person name="Li B."/>
            <person name="Liu Q."/>
            <person name="Fairley S."/>
            <person name="Magor K.E."/>
            <person name="Du Z."/>
            <person name="Hu X."/>
            <person name="Goodman L."/>
            <person name="Tafer H."/>
            <person name="Vignal A."/>
            <person name="Lee T."/>
            <person name="Kim K.W."/>
            <person name="Sheng Z."/>
            <person name="An Y."/>
            <person name="Searle S."/>
            <person name="Herrero J."/>
            <person name="Groenen M.A."/>
            <person name="Crooijmans R.P."/>
            <person name="Faraut T."/>
            <person name="Cai Q."/>
            <person name="Webster R.G."/>
            <person name="Aldridge J.R."/>
            <person name="Warren W.C."/>
            <person name="Bartschat S."/>
            <person name="Kehr S."/>
            <person name="Marz M."/>
            <person name="Stadler P.F."/>
            <person name="Smith J."/>
            <person name="Kraus R.H."/>
            <person name="Zhao Y."/>
            <person name="Ren L."/>
            <person name="Fei J."/>
            <person name="Morisson M."/>
            <person name="Kaiser P."/>
            <person name="Griffin D.K."/>
            <person name="Rao M."/>
            <person name="Pitel F."/>
            <person name="Wang J."/>
            <person name="Li N."/>
        </authorList>
    </citation>
    <scope>NUCLEOTIDE SEQUENCE [LARGE SCALE GENOMIC DNA]</scope>
</reference>
<sequence>MSSRYVYGCTSVSLGFVIVATAKVPYDRQTLWQEQRVSCVLILGFFSCLRGLTLSCSSALPHGVCQLDHTLCSPLCHWNNESITVQRPCMSGSELCQCACFSHTSKKALVSVRLLHYRGGCMVQEMQPGAVPSSVKSLPGTLIQGGAMLLQICLANGSRLAMNCANAFPCHSQQEQSQRIYCGVSHNCQLQPVQKLYGTGSHQSCSSSVTACTQVCGHTNPAAPTDHLKLCGIQTADAYPQHLDSSDFHAQTYTYKHYRNIPVLKAFSGVMNSIILIRNDPACGYSNATSCEWQWAGAGTARKSEALDVAAGSQQCFAAYPRPLWRLLLSLIHEL</sequence>
<gene>
    <name evidence="1" type="ORF">Anapl_08748</name>
</gene>
<protein>
    <submittedName>
        <fullName evidence="1">Uncharacterized protein</fullName>
    </submittedName>
</protein>
<dbReference type="AlphaFoldDB" id="R0L3V5"/>